<dbReference type="RefSeq" id="WP_311815204.1">
    <property type="nucleotide sequence ID" value="NZ_JARQAV010000004.1"/>
</dbReference>
<dbReference type="InterPro" id="IPR009006">
    <property type="entry name" value="Ala_racemase/Decarboxylase_C"/>
</dbReference>
<dbReference type="HAMAP" id="MF_02120">
    <property type="entry name" value="LysA"/>
    <property type="match status" value="1"/>
</dbReference>
<dbReference type="SUPFAM" id="SSF50621">
    <property type="entry name" value="Alanine racemase C-terminal domain-like"/>
    <property type="match status" value="1"/>
</dbReference>
<evidence type="ECO:0000256" key="6">
    <source>
        <dbReference type="NCBIfam" id="TIGR01048"/>
    </source>
</evidence>
<feature type="binding site" evidence="5">
    <location>
        <position position="288"/>
    </location>
    <ligand>
        <name>substrate</name>
    </ligand>
</feature>
<evidence type="ECO:0000256" key="3">
    <source>
        <dbReference type="ARBA" id="ARBA00022898"/>
    </source>
</evidence>
<feature type="domain" description="Orn/DAP/Arg decarboxylase 2 N-terminal" evidence="8">
    <location>
        <begin position="40"/>
        <end position="292"/>
    </location>
</feature>
<gene>
    <name evidence="5 9" type="primary">lysA</name>
    <name evidence="9" type="ORF">P7H46_01420</name>
</gene>
<evidence type="ECO:0000256" key="2">
    <source>
        <dbReference type="ARBA" id="ARBA00022793"/>
    </source>
</evidence>
<keyword evidence="5 7" id="KW-0457">Lysine biosynthesis</keyword>
<keyword evidence="4 5" id="KW-0456">Lyase</keyword>
<dbReference type="EC" id="4.1.1.20" evidence="5 6"/>
<dbReference type="PANTHER" id="PTHR43727:SF2">
    <property type="entry name" value="GROUP IV DECARBOXYLASE"/>
    <property type="match status" value="1"/>
</dbReference>
<evidence type="ECO:0000256" key="5">
    <source>
        <dbReference type="HAMAP-Rule" id="MF_02120"/>
    </source>
</evidence>
<dbReference type="Proteomes" id="UP001269061">
    <property type="component" value="Unassembled WGS sequence"/>
</dbReference>
<keyword evidence="5" id="KW-0028">Amino-acid biosynthesis</keyword>
<name>A0ABU3FEM3_9ENTE</name>
<evidence type="ECO:0000313" key="10">
    <source>
        <dbReference type="Proteomes" id="UP001269061"/>
    </source>
</evidence>
<sequence length="432" mass="47909">MEFETKNGHLMWDGCDTVALAEKFGTPLYVFSKTMIEDKCQELQRDFVEKYQNVRVAFASKAFSTLAMLKIIERQGFSLDVVSDGELYTAIKADFPAAHIEMNGNNKSIEELTMAIDYGVGRIIVDSLQEVDLIAAVAKEKGKVVDILFRITPEVNVQTHSFISTGQKDSKFGIPIDETILFPQIKNAIDTAEVNFLGFHFHVGSQLFDNHAHLAAVEIALDLVKMVKERFDYLIKELNFGGGFGVRYTEQDQPQPFSYFTDPMMEKVLAFCQEENYPQPAIVIEPGRSIVAEAGISLHQIGAIKELPGLRKYVSIDGGMTDNIRPGLYAAEYTGILANKADEALVEKVTVSGKACESTDILVKDIELPQVESGDLFATFSTGAYGYSMASNYNKLAIPAVVLTNQGQAELIVKRQSLDQIIQNEVIPEFLK</sequence>
<comment type="cofactor">
    <cofactor evidence="1 5 7">
        <name>pyridoxal 5'-phosphate</name>
        <dbReference type="ChEBI" id="CHEBI:597326"/>
    </cofactor>
</comment>
<evidence type="ECO:0000313" key="9">
    <source>
        <dbReference type="EMBL" id="MDT2769492.1"/>
    </source>
</evidence>
<feature type="modified residue" description="N6-(pyridoxal phosphate)lysine" evidence="5">
    <location>
        <position position="61"/>
    </location>
</feature>
<protein>
    <recommendedName>
        <fullName evidence="5 6">Diaminopimelate decarboxylase</fullName>
        <shortName evidence="5">DAP decarboxylase</shortName>
        <shortName evidence="5">DAPDC</shortName>
        <ecNumber evidence="5 6">4.1.1.20</ecNumber>
    </recommendedName>
</protein>
<keyword evidence="2 5" id="KW-0210">Decarboxylase</keyword>
<feature type="binding site" evidence="5">
    <location>
        <position position="243"/>
    </location>
    <ligand>
        <name>pyridoxal 5'-phosphate</name>
        <dbReference type="ChEBI" id="CHEBI:597326"/>
    </ligand>
</feature>
<dbReference type="PRINTS" id="PR01181">
    <property type="entry name" value="DAPDCRBXLASE"/>
</dbReference>
<feature type="binding site" evidence="5">
    <location>
        <position position="385"/>
    </location>
    <ligand>
        <name>substrate</name>
    </ligand>
</feature>
<dbReference type="InterPro" id="IPR022653">
    <property type="entry name" value="De-COase2_pyr-phos_BS"/>
</dbReference>
<dbReference type="InterPro" id="IPR002986">
    <property type="entry name" value="DAP_deCOOHase_LysA"/>
</dbReference>
<dbReference type="PRINTS" id="PR01179">
    <property type="entry name" value="ODADCRBXLASE"/>
</dbReference>
<dbReference type="NCBIfam" id="TIGR01048">
    <property type="entry name" value="lysA"/>
    <property type="match status" value="1"/>
</dbReference>
<comment type="catalytic activity">
    <reaction evidence="5 7">
        <text>meso-2,6-diaminopimelate + H(+) = L-lysine + CO2</text>
        <dbReference type="Rhea" id="RHEA:15101"/>
        <dbReference type="ChEBI" id="CHEBI:15378"/>
        <dbReference type="ChEBI" id="CHEBI:16526"/>
        <dbReference type="ChEBI" id="CHEBI:32551"/>
        <dbReference type="ChEBI" id="CHEBI:57791"/>
        <dbReference type="EC" id="4.1.1.20"/>
    </reaction>
</comment>
<evidence type="ECO:0000256" key="1">
    <source>
        <dbReference type="ARBA" id="ARBA00001933"/>
    </source>
</evidence>
<dbReference type="EMBL" id="JARQAZ010000001">
    <property type="protein sequence ID" value="MDT2769492.1"/>
    <property type="molecule type" value="Genomic_DNA"/>
</dbReference>
<dbReference type="Gene3D" id="3.20.20.10">
    <property type="entry name" value="Alanine racemase"/>
    <property type="match status" value="1"/>
</dbReference>
<proteinExistence type="inferred from homology"/>
<feature type="binding site" evidence="5">
    <location>
        <position position="325"/>
    </location>
    <ligand>
        <name>substrate</name>
    </ligand>
</feature>
<evidence type="ECO:0000259" key="8">
    <source>
        <dbReference type="Pfam" id="PF02784"/>
    </source>
</evidence>
<comment type="subunit">
    <text evidence="5">Homodimer.</text>
</comment>
<comment type="function">
    <text evidence="5">Specifically catalyzes the decarboxylation of meso-diaminopimelate (meso-DAP) to L-lysine.</text>
</comment>
<dbReference type="InterPro" id="IPR000183">
    <property type="entry name" value="Orn/DAP/Arg_de-COase"/>
</dbReference>
<organism evidence="9 10">
    <name type="scientific">Enterococcus pseudoavium</name>
    <dbReference type="NCBI Taxonomy" id="44007"/>
    <lineage>
        <taxon>Bacteria</taxon>
        <taxon>Bacillati</taxon>
        <taxon>Bacillota</taxon>
        <taxon>Bacilli</taxon>
        <taxon>Lactobacillales</taxon>
        <taxon>Enterococcaceae</taxon>
        <taxon>Enterococcus</taxon>
    </lineage>
</organism>
<feature type="binding site" evidence="5">
    <location>
        <begin position="285"/>
        <end position="288"/>
    </location>
    <ligand>
        <name>pyridoxal 5'-phosphate</name>
        <dbReference type="ChEBI" id="CHEBI:597326"/>
    </ligand>
</feature>
<dbReference type="PROSITE" id="PS00878">
    <property type="entry name" value="ODR_DC_2_1"/>
    <property type="match status" value="1"/>
</dbReference>
<comment type="similarity">
    <text evidence="5">Belongs to the Orn/Lys/Arg decarboxylase class-II family. LysA subfamily.</text>
</comment>
<comment type="caution">
    <text evidence="9">The sequence shown here is derived from an EMBL/GenBank/DDBJ whole genome shotgun (WGS) entry which is preliminary data.</text>
</comment>
<feature type="binding site" evidence="5">
    <location>
        <position position="357"/>
    </location>
    <ligand>
        <name>substrate</name>
    </ligand>
</feature>
<dbReference type="Pfam" id="PF02784">
    <property type="entry name" value="Orn_Arg_deC_N"/>
    <property type="match status" value="1"/>
</dbReference>
<dbReference type="PANTHER" id="PTHR43727">
    <property type="entry name" value="DIAMINOPIMELATE DECARBOXYLASE"/>
    <property type="match status" value="1"/>
</dbReference>
<evidence type="ECO:0000256" key="7">
    <source>
        <dbReference type="RuleBase" id="RU003738"/>
    </source>
</evidence>
<accession>A0ABU3FEM3</accession>
<feature type="binding site" evidence="5">
    <location>
        <position position="329"/>
    </location>
    <ligand>
        <name>substrate</name>
    </ligand>
</feature>
<keyword evidence="3 5" id="KW-0663">Pyridoxal phosphate</keyword>
<comment type="pathway">
    <text evidence="5 7">Amino-acid biosynthesis; L-lysine biosynthesis via DAP pathway; L-lysine from DL-2,6-diaminopimelate: step 1/1.</text>
</comment>
<dbReference type="SUPFAM" id="SSF51419">
    <property type="entry name" value="PLP-binding barrel"/>
    <property type="match status" value="1"/>
</dbReference>
<feature type="binding site" evidence="5">
    <location>
        <position position="385"/>
    </location>
    <ligand>
        <name>pyridoxal 5'-phosphate</name>
        <dbReference type="ChEBI" id="CHEBI:597326"/>
    </ligand>
</feature>
<evidence type="ECO:0000256" key="4">
    <source>
        <dbReference type="ARBA" id="ARBA00023239"/>
    </source>
</evidence>
<dbReference type="Gene3D" id="2.40.37.10">
    <property type="entry name" value="Lyase, Ornithine Decarboxylase, Chain A, domain 1"/>
    <property type="match status" value="1"/>
</dbReference>
<keyword evidence="10" id="KW-1185">Reference proteome</keyword>
<reference evidence="9 10" key="1">
    <citation type="submission" date="2023-03" db="EMBL/GenBank/DDBJ databases">
        <authorList>
            <person name="Shen W."/>
            <person name="Cai J."/>
        </authorList>
    </citation>
    <scope>NUCLEOTIDE SEQUENCE [LARGE SCALE GENOMIC DNA]</scope>
    <source>
        <strain evidence="9 10">Y59</strain>
    </source>
</reference>
<dbReference type="InterPro" id="IPR022644">
    <property type="entry name" value="De-COase2_N"/>
</dbReference>
<dbReference type="InterPro" id="IPR029066">
    <property type="entry name" value="PLP-binding_barrel"/>
</dbReference>
<dbReference type="GO" id="GO:0008836">
    <property type="term" value="F:diaminopimelate decarboxylase activity"/>
    <property type="evidence" value="ECO:0007669"/>
    <property type="project" value="UniProtKB-EC"/>
</dbReference>
<dbReference type="CDD" id="cd06828">
    <property type="entry name" value="PLPDE_III_DapDC"/>
    <property type="match status" value="1"/>
</dbReference>